<feature type="compositionally biased region" description="Polar residues" evidence="4">
    <location>
        <begin position="192"/>
        <end position="202"/>
    </location>
</feature>
<feature type="domain" description="DNA endonuclease activator Ctp1 C-terminal" evidence="5">
    <location>
        <begin position="767"/>
        <end position="890"/>
    </location>
</feature>
<feature type="compositionally biased region" description="Polar residues" evidence="4">
    <location>
        <begin position="544"/>
        <end position="558"/>
    </location>
</feature>
<dbReference type="AlphaFoldDB" id="A0A9P8L8S2"/>
<evidence type="ECO:0000313" key="7">
    <source>
        <dbReference type="Proteomes" id="UP000750711"/>
    </source>
</evidence>
<feature type="region of interest" description="Disordered" evidence="4">
    <location>
        <begin position="667"/>
        <end position="737"/>
    </location>
</feature>
<feature type="region of interest" description="Disordered" evidence="4">
    <location>
        <begin position="625"/>
        <end position="649"/>
    </location>
</feature>
<dbReference type="Pfam" id="PF08573">
    <property type="entry name" value="SAE2"/>
    <property type="match status" value="1"/>
</dbReference>
<evidence type="ECO:0000259" key="5">
    <source>
        <dbReference type="Pfam" id="PF08573"/>
    </source>
</evidence>
<feature type="region of interest" description="Disordered" evidence="4">
    <location>
        <begin position="531"/>
        <end position="558"/>
    </location>
</feature>
<keyword evidence="3" id="KW-0539">Nucleus</keyword>
<proteinExistence type="predicted"/>
<feature type="region of interest" description="Disordered" evidence="4">
    <location>
        <begin position="78"/>
        <end position="103"/>
    </location>
</feature>
<name>A0A9P8L8S2_9PEZI</name>
<evidence type="ECO:0000256" key="1">
    <source>
        <dbReference type="ARBA" id="ARBA00004123"/>
    </source>
</evidence>
<feature type="compositionally biased region" description="Low complexity" evidence="4">
    <location>
        <begin position="203"/>
        <end position="226"/>
    </location>
</feature>
<feature type="compositionally biased region" description="Basic residues" evidence="4">
    <location>
        <begin position="300"/>
        <end position="312"/>
    </location>
</feature>
<feature type="compositionally biased region" description="Basic and acidic residues" evidence="4">
    <location>
        <begin position="712"/>
        <end position="721"/>
    </location>
</feature>
<gene>
    <name evidence="6" type="ORF">GP486_005664</name>
</gene>
<feature type="region of interest" description="Disordered" evidence="4">
    <location>
        <begin position="184"/>
        <end position="251"/>
    </location>
</feature>
<dbReference type="GO" id="GO:0006281">
    <property type="term" value="P:DNA repair"/>
    <property type="evidence" value="ECO:0007669"/>
    <property type="project" value="InterPro"/>
</dbReference>
<feature type="region of interest" description="Disordered" evidence="4">
    <location>
        <begin position="475"/>
        <end position="508"/>
    </location>
</feature>
<evidence type="ECO:0000256" key="3">
    <source>
        <dbReference type="ARBA" id="ARBA00023242"/>
    </source>
</evidence>
<accession>A0A9P8L8S2</accession>
<keyword evidence="7" id="KW-1185">Reference proteome</keyword>
<comment type="subcellular location">
    <subcellularLocation>
        <location evidence="1">Nucleus</location>
    </subcellularLocation>
</comment>
<reference evidence="6" key="1">
    <citation type="submission" date="2021-03" db="EMBL/GenBank/DDBJ databases">
        <title>Comparative genomics and phylogenomic investigation of the class Geoglossomycetes provide insights into ecological specialization and systematics.</title>
        <authorList>
            <person name="Melie T."/>
            <person name="Pirro S."/>
            <person name="Miller A.N."/>
            <person name="Quandt A."/>
        </authorList>
    </citation>
    <scope>NUCLEOTIDE SEQUENCE</scope>
    <source>
        <strain evidence="6">CAQ_001_2017</strain>
    </source>
</reference>
<protein>
    <recommendedName>
        <fullName evidence="5">DNA endonuclease activator Ctp1 C-terminal domain-containing protein</fullName>
    </recommendedName>
</protein>
<comment type="caution">
    <text evidence="6">The sequence shown here is derived from an EMBL/GenBank/DDBJ whole genome shotgun (WGS) entry which is preliminary data.</text>
</comment>
<evidence type="ECO:0000256" key="2">
    <source>
        <dbReference type="ARBA" id="ARBA00022763"/>
    </source>
</evidence>
<evidence type="ECO:0000313" key="6">
    <source>
        <dbReference type="EMBL" id="KAH0556419.1"/>
    </source>
</evidence>
<organism evidence="6 7">
    <name type="scientific">Trichoglossum hirsutum</name>
    <dbReference type="NCBI Taxonomy" id="265104"/>
    <lineage>
        <taxon>Eukaryota</taxon>
        <taxon>Fungi</taxon>
        <taxon>Dikarya</taxon>
        <taxon>Ascomycota</taxon>
        <taxon>Pezizomycotina</taxon>
        <taxon>Geoglossomycetes</taxon>
        <taxon>Geoglossales</taxon>
        <taxon>Geoglossaceae</taxon>
        <taxon>Trichoglossum</taxon>
    </lineage>
</organism>
<dbReference type="EMBL" id="JAGHQM010001101">
    <property type="protein sequence ID" value="KAH0556419.1"/>
    <property type="molecule type" value="Genomic_DNA"/>
</dbReference>
<dbReference type="Proteomes" id="UP000750711">
    <property type="component" value="Unassembled WGS sequence"/>
</dbReference>
<feature type="region of interest" description="Disordered" evidence="4">
    <location>
        <begin position="287"/>
        <end position="369"/>
    </location>
</feature>
<evidence type="ECO:0000256" key="4">
    <source>
        <dbReference type="SAM" id="MobiDB-lite"/>
    </source>
</evidence>
<feature type="compositionally biased region" description="Polar residues" evidence="4">
    <location>
        <begin position="236"/>
        <end position="246"/>
    </location>
</feature>
<dbReference type="GO" id="GO:0005634">
    <property type="term" value="C:nucleus"/>
    <property type="evidence" value="ECO:0007669"/>
    <property type="project" value="UniProtKB-SubCell"/>
</dbReference>
<keyword evidence="2" id="KW-0227">DNA damage</keyword>
<sequence length="926" mass="103360">MEEAYQKHRTKLFNAFSRECNLFERDLREELVKRDAVFTREKETLLEELRVLRNQELKVDGHECETKNVELDHEAACRSSQHSPLHRSKKEVKDEPMPGANGTDMLAELGSDSASQLCRENDELKIQLNDISRRYNVLASAHHALLVKYRKERETVRAWSNYIEIFKQRRRRSKLTISANPSDDELARSIFPSGTSASDSWTPYSGSPKVSSSPPPLGRTVRSPSSGRGGRRTGLNPVQTGVSAPNDSIKGVGGVGVFIGATDPGDGATIEHEYSSTDALRESFRHQADRSPGFDPPIPKRSRQQLRVKTKIQRSSETQVGGYDSAETTDGEVERQDALPSPNMTAVGRSHHSPKAIPKEHESPPGTPVILSEHRLKRKAISHYGSAAKPIRIKSEHGSSSPAGLVGIRDHCDVPESLDLDEVGEKVDTPRKRKRLSVFLESQHHHTDSLLDEPDLGLLSHPFQPSAEFLRRVKSDRPDPQADGKTVLHPGEPGGGSEQQAEKATPKEDIVSRAVGELDGADEQKHLSNLKPKANPRASVLRPGNTNIRLPHSTRGSKLINSCSKPEEELEKTMANAHFLVEDGEMLLGSTQGERTVATADDARKGVGQTTNERGSRFQRLAALMDTRSPSKPVLSPGEHRNKDNRQGRGGALICDMQAQRNVTIQGNDKLDPGQDHVVVPEQDQAPTSSRETNSKARIEQMPRSVGLSDPNYRRPGDSGSKRKQRPEPTSLIAARDSGRLRDRPLHSLTLGDFKINPNYTKGSEFAFVETVRNREQRKCLPGCVRPSCCGGTFRKALELGGIPTPAPSNIKLLWNSPQEPEDEEQRLLEDYVGDERHLLDGISPDARRELVIQARTKQFADKYGRHRQAFERRTTPPGFWRTDMPTSQEFEQDREEARKIELSLIEERYREARRGGKGKWIFRDE</sequence>
<feature type="compositionally biased region" description="Basic and acidic residues" evidence="4">
    <location>
        <begin position="638"/>
        <end position="647"/>
    </location>
</feature>
<feature type="region of interest" description="Disordered" evidence="4">
    <location>
        <begin position="876"/>
        <end position="896"/>
    </location>
</feature>
<dbReference type="InterPro" id="IPR013882">
    <property type="entry name" value="Ctp1_C"/>
</dbReference>